<dbReference type="PANTHER" id="PTHR18934">
    <property type="entry name" value="ATP-DEPENDENT RNA HELICASE"/>
    <property type="match status" value="1"/>
</dbReference>
<dbReference type="FunFam" id="3.40.50.300:FF:000439">
    <property type="entry name" value="ATP-dependent RNA helicase HrpA"/>
    <property type="match status" value="1"/>
</dbReference>
<evidence type="ECO:0000256" key="4">
    <source>
        <dbReference type="ARBA" id="ARBA00022801"/>
    </source>
</evidence>
<dbReference type="RefSeq" id="WP_119894445.1">
    <property type="nucleotide sequence ID" value="NZ_CP032419.1"/>
</dbReference>
<dbReference type="Pfam" id="PF00270">
    <property type="entry name" value="DEAD"/>
    <property type="match status" value="1"/>
</dbReference>
<dbReference type="SMART" id="SM00382">
    <property type="entry name" value="AAA"/>
    <property type="match status" value="1"/>
</dbReference>
<dbReference type="InterPro" id="IPR011709">
    <property type="entry name" value="DEAD-box_helicase_OB_fold"/>
</dbReference>
<feature type="domain" description="Helicase C-terminal" evidence="10">
    <location>
        <begin position="276"/>
        <end position="453"/>
    </location>
</feature>
<dbReference type="InterPro" id="IPR007502">
    <property type="entry name" value="Helicase-assoc_dom"/>
</dbReference>
<dbReference type="GO" id="GO:0016887">
    <property type="term" value="F:ATP hydrolysis activity"/>
    <property type="evidence" value="ECO:0007669"/>
    <property type="project" value="RHEA"/>
</dbReference>
<comment type="similarity">
    <text evidence="1">Belongs to the DEAD box helicase family. DEAH subfamily.</text>
</comment>
<dbReference type="NCBIfam" id="TIGR01967">
    <property type="entry name" value="DEAH_box_HrpA"/>
    <property type="match status" value="2"/>
</dbReference>
<dbReference type="Gene3D" id="1.20.120.1080">
    <property type="match status" value="1"/>
</dbReference>
<dbReference type="InterPro" id="IPR010222">
    <property type="entry name" value="RNA_helicase_HrpA"/>
</dbReference>
<dbReference type="GO" id="GO:0005524">
    <property type="term" value="F:ATP binding"/>
    <property type="evidence" value="ECO:0007669"/>
    <property type="project" value="UniProtKB-KW"/>
</dbReference>
<dbReference type="PANTHER" id="PTHR18934:SF99">
    <property type="entry name" value="ATP-DEPENDENT RNA HELICASE DHX37-RELATED"/>
    <property type="match status" value="1"/>
</dbReference>
<comment type="catalytic activity">
    <reaction evidence="7">
        <text>ATP + H2O = ADP + phosphate + H(+)</text>
        <dbReference type="Rhea" id="RHEA:13065"/>
        <dbReference type="ChEBI" id="CHEBI:15377"/>
        <dbReference type="ChEBI" id="CHEBI:15378"/>
        <dbReference type="ChEBI" id="CHEBI:30616"/>
        <dbReference type="ChEBI" id="CHEBI:43474"/>
        <dbReference type="ChEBI" id="CHEBI:456216"/>
        <dbReference type="EC" id="3.6.4.13"/>
    </reaction>
</comment>
<dbReference type="CDD" id="cd17989">
    <property type="entry name" value="DEXHc_HrpA"/>
    <property type="match status" value="1"/>
</dbReference>
<dbReference type="Pfam" id="PF21010">
    <property type="entry name" value="HA2_C"/>
    <property type="match status" value="1"/>
</dbReference>
<dbReference type="InterPro" id="IPR027417">
    <property type="entry name" value="P-loop_NTPase"/>
</dbReference>
<dbReference type="Pfam" id="PF07717">
    <property type="entry name" value="OB_NTP_bind"/>
    <property type="match status" value="1"/>
</dbReference>
<keyword evidence="12" id="KW-1185">Reference proteome</keyword>
<feature type="region of interest" description="Disordered" evidence="8">
    <location>
        <begin position="617"/>
        <end position="636"/>
    </location>
</feature>
<evidence type="ECO:0000256" key="7">
    <source>
        <dbReference type="ARBA" id="ARBA00047984"/>
    </source>
</evidence>
<dbReference type="SMART" id="SM00847">
    <property type="entry name" value="HA2"/>
    <property type="match status" value="1"/>
</dbReference>
<dbReference type="CDD" id="cd18791">
    <property type="entry name" value="SF2_C_RHA"/>
    <property type="match status" value="1"/>
</dbReference>
<dbReference type="Proteomes" id="UP000265560">
    <property type="component" value="Chromosome"/>
</dbReference>
<dbReference type="InterPro" id="IPR014001">
    <property type="entry name" value="Helicase_ATP-bd"/>
</dbReference>
<feature type="compositionally biased region" description="Basic and acidic residues" evidence="8">
    <location>
        <begin position="642"/>
        <end position="653"/>
    </location>
</feature>
<dbReference type="FunFam" id="3.40.50.300:FF:000575">
    <property type="entry name" value="ATP-dependent helicase hrpA"/>
    <property type="match status" value="1"/>
</dbReference>
<reference evidence="12" key="1">
    <citation type="submission" date="2018-09" db="EMBL/GenBank/DDBJ databases">
        <authorList>
            <person name="Zhu H."/>
        </authorList>
    </citation>
    <scope>NUCLEOTIDE SEQUENCE [LARGE SCALE GENOMIC DNA]</scope>
    <source>
        <strain evidence="12">K2W31S-8</strain>
    </source>
</reference>
<dbReference type="InterPro" id="IPR024590">
    <property type="entry name" value="HrpA_C"/>
</dbReference>
<dbReference type="OrthoDB" id="9805617at2"/>
<accession>A0A385Z5J0</accession>
<keyword evidence="4 11" id="KW-0378">Hydrolase</keyword>
<dbReference type="InterPro" id="IPR001650">
    <property type="entry name" value="Helicase_C-like"/>
</dbReference>
<evidence type="ECO:0000259" key="10">
    <source>
        <dbReference type="PROSITE" id="PS51194"/>
    </source>
</evidence>
<dbReference type="SMART" id="SM00490">
    <property type="entry name" value="HELICc"/>
    <property type="match status" value="1"/>
</dbReference>
<feature type="compositionally biased region" description="Basic and acidic residues" evidence="8">
    <location>
        <begin position="618"/>
        <end position="630"/>
    </location>
</feature>
<dbReference type="InterPro" id="IPR011545">
    <property type="entry name" value="DEAD/DEAH_box_helicase_dom"/>
</dbReference>
<dbReference type="GO" id="GO:0003724">
    <property type="term" value="F:RNA helicase activity"/>
    <property type="evidence" value="ECO:0007669"/>
    <property type="project" value="UniProtKB-EC"/>
</dbReference>
<evidence type="ECO:0000256" key="6">
    <source>
        <dbReference type="ARBA" id="ARBA00022840"/>
    </source>
</evidence>
<evidence type="ECO:0000313" key="12">
    <source>
        <dbReference type="Proteomes" id="UP000265560"/>
    </source>
</evidence>
<dbReference type="PROSITE" id="PS51194">
    <property type="entry name" value="HELICASE_CTER"/>
    <property type="match status" value="1"/>
</dbReference>
<sequence>MTDSIPALDHLLKNLDQAMLADRHRLRRQLHELRKQAQPDEAKLAQWLERFQASCAKVEARRHSVPAMRYDDALPIAAKRDEIKAALQQHQVLVIAGETGSGKTTQLPKICLEIGRGQHGLIGHTQPRRLAARSVATRVAEEIGTPLGELVGYQVRFEDQSKDSTLIKLMTDGILLAETQHDRYLEKYDTLIVDEAHERSLNIDFLLGYLKTLLPRRPDLKVIITSATIDLERFSKHFHDAPIVEVSGRTYPVDTWYRPLAAEVDEAGESLLDDLTIDQGILAALDEITVHERSEGKRPGDVLVFLPGEREIREAAEALRKANLRFTEVLPLYARLTPAEQQKIFAPLPGRKIVLATNVAETSLTVPGIRYVIDSGTARISRYSYRAKVQRLPIEAVSQASANQRKGRCGRVEPGICIRLYSEEDFLGRPEFTDPEILRTNLAAVILQMLHLRLGEIEAFPFIEPPEGKAISDGFTLLQELSAVNREGQLTPVGRQLARLPIDPRLGRMVLEAAKQGSLEEILIVASALSVQDPRERPMDRQQAADQAHAQWKDVDSDFAALVNLWRGFEVQRQALGSNPLRSWCRKNFLNYMRLREWRDAHRQLVLIARELQLSGNHKADSRPAGRRVDNAAGLSTAVGHERAVGGGERSDTHAAQGDGHRSAQRHPTKSGPAEAPRRVEDARSALPPKDEQAQRSIDYAKVHKAILSGLLSQIGQKTEDGDYLGARQRRFWIHPSTVIARKRPQWLMTAELVETTKLFARMVAKIEPDWIEPLAPHLVKKNHLEPHWEKKRGQVVAFEQVTLYGLIVVGRRPVHYGPIDPTVARELFIREGLVRGEINSRAKCLTANRLLLERMDELEAKARRRDILADEETLFAYYDARLPADIYQTASFESWYKRESAGNPQLLIMREEDVLAREAKEVTAAQYPDSLRLGELQLPLSYHFEPNHPRDGVTLRVPAPLLPQLPAERLQWLVPGLLEAKCVALVRNLPKALRKNFVPVPDFVGAALSKIVFADGSLPTALGRELLRMTGARVSDEAWQEAEAQLENHLQMNLEVVDAQGKFLGEGRDLAELTARFAEASQAALAIPQSDKAQKPVEAKAFAQVAEKTQQKIAGLSMTVFPALVEEGGVVKEERFPTQAEAEFQHRRALQRLLLQQLAEPAKFLRGKLPGLTELGLLYRELGRVDALVEDILLASLDSCILEGESLLPRDGATLAALAEKKRGNWTEHAERLARLTLEILKLWHGLQKRFKGKIDLAQAMALNDIKQQLANLVYPGFVRATPGEWLKEVPRYLKAIDQRLDKIGAQLQRDRVWSGELAGYWEQYKARVAKHAQEGKRDPELVLYRWMLEEYRVSLFAQQLGTKMAVSDKRLSKQWSQVEA</sequence>
<keyword evidence="5 11" id="KW-0347">Helicase</keyword>
<evidence type="ECO:0000256" key="5">
    <source>
        <dbReference type="ARBA" id="ARBA00022806"/>
    </source>
</evidence>
<dbReference type="EMBL" id="CP032419">
    <property type="protein sequence ID" value="AYC33790.1"/>
    <property type="molecule type" value="Genomic_DNA"/>
</dbReference>
<dbReference type="PROSITE" id="PS51192">
    <property type="entry name" value="HELICASE_ATP_BIND_1"/>
    <property type="match status" value="1"/>
</dbReference>
<dbReference type="Pfam" id="PF11898">
    <property type="entry name" value="DUF3418"/>
    <property type="match status" value="1"/>
</dbReference>
<dbReference type="FunFam" id="1.20.120.1080:FF:000005">
    <property type="entry name" value="ATP-dependent helicase HrpA"/>
    <property type="match status" value="1"/>
</dbReference>
<keyword evidence="6" id="KW-0067">ATP-binding</keyword>
<dbReference type="Pfam" id="PF00271">
    <property type="entry name" value="Helicase_C"/>
    <property type="match status" value="1"/>
</dbReference>
<evidence type="ECO:0000256" key="2">
    <source>
        <dbReference type="ARBA" id="ARBA00012552"/>
    </source>
</evidence>
<organism evidence="11 12">
    <name type="scientific">Pseudomonas cavernae</name>
    <dbReference type="NCBI Taxonomy" id="2320867"/>
    <lineage>
        <taxon>Bacteria</taxon>
        <taxon>Pseudomonadati</taxon>
        <taxon>Pseudomonadota</taxon>
        <taxon>Gammaproteobacteria</taxon>
        <taxon>Pseudomonadales</taxon>
        <taxon>Pseudomonadaceae</taxon>
        <taxon>Pseudomonas</taxon>
    </lineage>
</organism>
<feature type="compositionally biased region" description="Basic and acidic residues" evidence="8">
    <location>
        <begin position="676"/>
        <end position="696"/>
    </location>
</feature>
<evidence type="ECO:0000259" key="9">
    <source>
        <dbReference type="PROSITE" id="PS51192"/>
    </source>
</evidence>
<evidence type="ECO:0000256" key="3">
    <source>
        <dbReference type="ARBA" id="ARBA00022741"/>
    </source>
</evidence>
<dbReference type="Pfam" id="PF04408">
    <property type="entry name" value="WHD_HA2"/>
    <property type="match status" value="1"/>
</dbReference>
<feature type="region of interest" description="Disordered" evidence="8">
    <location>
        <begin position="642"/>
        <end position="696"/>
    </location>
</feature>
<feature type="domain" description="Helicase ATP-binding" evidence="9">
    <location>
        <begin position="84"/>
        <end position="247"/>
    </location>
</feature>
<evidence type="ECO:0000256" key="1">
    <source>
        <dbReference type="ARBA" id="ARBA00008792"/>
    </source>
</evidence>
<dbReference type="EC" id="3.6.4.13" evidence="2"/>
<keyword evidence="3" id="KW-0547">Nucleotide-binding</keyword>
<evidence type="ECO:0000313" key="11">
    <source>
        <dbReference type="EMBL" id="AYC33790.1"/>
    </source>
</evidence>
<name>A0A385Z5J0_9PSED</name>
<dbReference type="GO" id="GO:0003723">
    <property type="term" value="F:RNA binding"/>
    <property type="evidence" value="ECO:0007669"/>
    <property type="project" value="TreeGrafter"/>
</dbReference>
<dbReference type="InterPro" id="IPR003593">
    <property type="entry name" value="AAA+_ATPase"/>
</dbReference>
<dbReference type="KEGG" id="pcav:D3880_16135"/>
<dbReference type="Gene3D" id="3.40.50.300">
    <property type="entry name" value="P-loop containing nucleotide triphosphate hydrolases"/>
    <property type="match status" value="2"/>
</dbReference>
<gene>
    <name evidence="11" type="primary">hrpA</name>
    <name evidence="11" type="ORF">D3880_16135</name>
</gene>
<dbReference type="SMART" id="SM00487">
    <property type="entry name" value="DEXDc"/>
    <property type="match status" value="1"/>
</dbReference>
<dbReference type="SUPFAM" id="SSF52540">
    <property type="entry name" value="P-loop containing nucleoside triphosphate hydrolases"/>
    <property type="match status" value="1"/>
</dbReference>
<proteinExistence type="inferred from homology"/>
<dbReference type="InterPro" id="IPR048333">
    <property type="entry name" value="HA2_WH"/>
</dbReference>
<evidence type="ECO:0000256" key="8">
    <source>
        <dbReference type="SAM" id="MobiDB-lite"/>
    </source>
</evidence>
<protein>
    <recommendedName>
        <fullName evidence="2">RNA helicase</fullName>
        <ecNumber evidence="2">3.6.4.13</ecNumber>
    </recommendedName>
</protein>